<gene>
    <name evidence="2" type="ORF">NCTC10207_02073</name>
</gene>
<dbReference type="InterPro" id="IPR029068">
    <property type="entry name" value="Glyas_Bleomycin-R_OHBP_Dase"/>
</dbReference>
<dbReference type="Proteomes" id="UP000282386">
    <property type="component" value="Chromosome"/>
</dbReference>
<name>A0A7Z9A732_9MICC</name>
<evidence type="ECO:0000313" key="2">
    <source>
        <dbReference type="EMBL" id="VEI24425.1"/>
    </source>
</evidence>
<protein>
    <submittedName>
        <fullName evidence="2">3-demethylubiquinone-9 3-methyltransferase</fullName>
    </submittedName>
</protein>
<dbReference type="EMBL" id="LR134479">
    <property type="protein sequence ID" value="VEI24425.1"/>
    <property type="molecule type" value="Genomic_DNA"/>
</dbReference>
<dbReference type="GO" id="GO:0008168">
    <property type="term" value="F:methyltransferase activity"/>
    <property type="evidence" value="ECO:0007669"/>
    <property type="project" value="UniProtKB-KW"/>
</dbReference>
<evidence type="ECO:0000259" key="1">
    <source>
        <dbReference type="Pfam" id="PF06983"/>
    </source>
</evidence>
<dbReference type="Gene3D" id="3.10.180.10">
    <property type="entry name" value="2,3-Dihydroxybiphenyl 1,2-Dioxygenase, domain 1"/>
    <property type="match status" value="2"/>
</dbReference>
<dbReference type="CDD" id="cd06588">
    <property type="entry name" value="PhnB_like"/>
    <property type="match status" value="2"/>
</dbReference>
<dbReference type="GO" id="GO:0032259">
    <property type="term" value="P:methylation"/>
    <property type="evidence" value="ECO:0007669"/>
    <property type="project" value="UniProtKB-KW"/>
</dbReference>
<feature type="domain" description="PhnB-like" evidence="1">
    <location>
        <begin position="172"/>
        <end position="290"/>
    </location>
</feature>
<dbReference type="InterPro" id="IPR028973">
    <property type="entry name" value="PhnB-like"/>
</dbReference>
<dbReference type="SUPFAM" id="SSF54593">
    <property type="entry name" value="Glyoxalase/Bleomycin resistance protein/Dihydroxybiphenyl dioxygenase"/>
    <property type="match status" value="2"/>
</dbReference>
<evidence type="ECO:0000313" key="3">
    <source>
        <dbReference type="Proteomes" id="UP000282386"/>
    </source>
</evidence>
<keyword evidence="2" id="KW-0489">Methyltransferase</keyword>
<keyword evidence="2" id="KW-0808">Transferase</keyword>
<feature type="domain" description="PhnB-like" evidence="1">
    <location>
        <begin position="40"/>
        <end position="159"/>
    </location>
</feature>
<proteinExistence type="predicted"/>
<accession>A0A7Z9A732</accession>
<sequence>MLPYLPSRSHPSRPFTAHNSLLAVPHRAVHPCYDDRMDQVITPAIWCDGTADEAAQFYADVFRDTSIAEQAPGIAATVSIHGFKLSLINGGNQYAPNPSISCILNFDPLLFGGEEQAQAYLDELYERLSTGGVLMELGEYPFSPRYAWVRDRFGMTWQLMLTDPDGDPRPFVIPSFMFGGTNHAHAEEATDAWIALFDNARRGALYRYEEGGPLDAGTVMFTDFTLRGTWMAATDSGTFHDFTFTPGVSMIVSCRDQEEIDRYWAGLSAVPEAERCGWCVDRWGVSWQVVPYNIAELMANAATRDKILHMGKIDLTKL</sequence>
<organism evidence="2 3">
    <name type="scientific">Rothia aeria</name>
    <dbReference type="NCBI Taxonomy" id="172042"/>
    <lineage>
        <taxon>Bacteria</taxon>
        <taxon>Bacillati</taxon>
        <taxon>Actinomycetota</taxon>
        <taxon>Actinomycetes</taxon>
        <taxon>Micrococcales</taxon>
        <taxon>Micrococcaceae</taxon>
        <taxon>Rothia</taxon>
    </lineage>
</organism>
<reference evidence="2 3" key="1">
    <citation type="submission" date="2018-12" db="EMBL/GenBank/DDBJ databases">
        <authorList>
            <consortium name="Pathogen Informatics"/>
        </authorList>
    </citation>
    <scope>NUCLEOTIDE SEQUENCE [LARGE SCALE GENOMIC DNA]</scope>
    <source>
        <strain evidence="2 3">NCTC10207</strain>
    </source>
</reference>
<dbReference type="Pfam" id="PF06983">
    <property type="entry name" value="3-dmu-9_3-mt"/>
    <property type="match status" value="2"/>
</dbReference>
<keyword evidence="2" id="KW-0830">Ubiquinone</keyword>
<dbReference type="AlphaFoldDB" id="A0A7Z9A732"/>
<dbReference type="PANTHER" id="PTHR33990">
    <property type="entry name" value="PROTEIN YJDN-RELATED"/>
    <property type="match status" value="1"/>
</dbReference>